<comment type="similarity">
    <text evidence="5">Belongs to the binding-protein-dependent transport system permease family.</text>
</comment>
<proteinExistence type="inferred from homology"/>
<dbReference type="PANTHER" id="PTHR43839">
    <property type="entry name" value="OPPC IN A BINDING PROTEIN-DEPENDENT TRANSPORT SYSTEM"/>
    <property type="match status" value="1"/>
</dbReference>
<evidence type="ECO:0000256" key="1">
    <source>
        <dbReference type="ARBA" id="ARBA00004141"/>
    </source>
</evidence>
<dbReference type="Gene3D" id="1.10.3720.10">
    <property type="entry name" value="MetI-like"/>
    <property type="match status" value="2"/>
</dbReference>
<feature type="transmembrane region" description="Helical" evidence="5">
    <location>
        <begin position="79"/>
        <end position="112"/>
    </location>
</feature>
<dbReference type="PANTHER" id="PTHR43839:SF3">
    <property type="entry name" value="OLIGOPEPTIDE ABC TRANSPORTER, PERMEASE PROTEIN"/>
    <property type="match status" value="1"/>
</dbReference>
<dbReference type="SUPFAM" id="SSF161098">
    <property type="entry name" value="MetI-like"/>
    <property type="match status" value="2"/>
</dbReference>
<evidence type="ECO:0000256" key="3">
    <source>
        <dbReference type="ARBA" id="ARBA00022989"/>
    </source>
</evidence>
<feature type="transmembrane region" description="Helical" evidence="5">
    <location>
        <begin position="275"/>
        <end position="297"/>
    </location>
</feature>
<feature type="transmembrane region" description="Helical" evidence="5">
    <location>
        <begin position="683"/>
        <end position="700"/>
    </location>
</feature>
<feature type="transmembrane region" description="Helical" evidence="5">
    <location>
        <begin position="490"/>
        <end position="510"/>
    </location>
</feature>
<keyword evidence="5" id="KW-0813">Transport</keyword>
<feature type="transmembrane region" description="Helical" evidence="5">
    <location>
        <begin position="21"/>
        <end position="39"/>
    </location>
</feature>
<gene>
    <name evidence="7" type="ORF">SE15_13710</name>
</gene>
<evidence type="ECO:0000256" key="2">
    <source>
        <dbReference type="ARBA" id="ARBA00022692"/>
    </source>
</evidence>
<comment type="caution">
    <text evidence="7">The sequence shown here is derived from an EMBL/GenBank/DDBJ whole genome shotgun (WGS) entry which is preliminary data.</text>
</comment>
<comment type="subcellular location">
    <subcellularLocation>
        <location evidence="5">Cell membrane</location>
        <topology evidence="5">Multi-pass membrane protein</topology>
    </subcellularLocation>
    <subcellularLocation>
        <location evidence="1">Membrane</location>
        <topology evidence="1">Multi-pass membrane protein</topology>
    </subcellularLocation>
</comment>
<evidence type="ECO:0000256" key="4">
    <source>
        <dbReference type="ARBA" id="ARBA00023136"/>
    </source>
</evidence>
<dbReference type="InterPro" id="IPR007484">
    <property type="entry name" value="Peptidase_M28"/>
</dbReference>
<dbReference type="SUPFAM" id="SSF53187">
    <property type="entry name" value="Zn-dependent exopeptidases"/>
    <property type="match status" value="1"/>
</dbReference>
<dbReference type="OrthoDB" id="9805855at2"/>
<evidence type="ECO:0000313" key="8">
    <source>
        <dbReference type="Proteomes" id="UP000050544"/>
    </source>
</evidence>
<keyword evidence="2 5" id="KW-0812">Transmembrane</keyword>
<dbReference type="AlphaFoldDB" id="A0A0N8GPX8"/>
<dbReference type="STRING" id="869279.SE15_13710"/>
<feature type="transmembrane region" description="Helical" evidence="5">
    <location>
        <begin position="644"/>
        <end position="662"/>
    </location>
</feature>
<dbReference type="Pfam" id="PF04389">
    <property type="entry name" value="Peptidase_M28"/>
    <property type="match status" value="1"/>
</dbReference>
<name>A0A0N8GPX8_9CHLR</name>
<evidence type="ECO:0000259" key="6">
    <source>
        <dbReference type="PROSITE" id="PS50928"/>
    </source>
</evidence>
<evidence type="ECO:0000313" key="7">
    <source>
        <dbReference type="EMBL" id="KPL82138.1"/>
    </source>
</evidence>
<protein>
    <recommendedName>
        <fullName evidence="6">ABC transmembrane type-1 domain-containing protein</fullName>
    </recommendedName>
</protein>
<dbReference type="Pfam" id="PF00528">
    <property type="entry name" value="BPD_transp_1"/>
    <property type="match status" value="2"/>
</dbReference>
<keyword evidence="8" id="KW-1185">Reference proteome</keyword>
<keyword evidence="4 5" id="KW-0472">Membrane</keyword>
<dbReference type="EMBL" id="LGKO01000006">
    <property type="protein sequence ID" value="KPL82138.1"/>
    <property type="molecule type" value="Genomic_DNA"/>
</dbReference>
<dbReference type="GO" id="GO:0055085">
    <property type="term" value="P:transmembrane transport"/>
    <property type="evidence" value="ECO:0007669"/>
    <property type="project" value="InterPro"/>
</dbReference>
<dbReference type="InterPro" id="IPR035906">
    <property type="entry name" value="MetI-like_sf"/>
</dbReference>
<organism evidence="7 8">
    <name type="scientific">Thermanaerothrix daxensis</name>
    <dbReference type="NCBI Taxonomy" id="869279"/>
    <lineage>
        <taxon>Bacteria</taxon>
        <taxon>Bacillati</taxon>
        <taxon>Chloroflexota</taxon>
        <taxon>Anaerolineae</taxon>
        <taxon>Anaerolineales</taxon>
        <taxon>Anaerolineaceae</taxon>
        <taxon>Thermanaerothrix</taxon>
    </lineage>
</organism>
<evidence type="ECO:0000256" key="5">
    <source>
        <dbReference type="RuleBase" id="RU363032"/>
    </source>
</evidence>
<feature type="domain" description="ABC transmembrane type-1" evidence="6">
    <location>
        <begin position="450"/>
        <end position="662"/>
    </location>
</feature>
<dbReference type="RefSeq" id="WP_054522676.1">
    <property type="nucleotide sequence ID" value="NZ_LGKO01000006.1"/>
</dbReference>
<keyword evidence="3 5" id="KW-1133">Transmembrane helix</keyword>
<feature type="transmembrane region" description="Helical" evidence="5">
    <location>
        <begin position="246"/>
        <end position="269"/>
    </location>
</feature>
<dbReference type="Gene3D" id="3.40.630.10">
    <property type="entry name" value="Zn peptidases"/>
    <property type="match status" value="2"/>
</dbReference>
<feature type="transmembrane region" description="Helical" evidence="5">
    <location>
        <begin position="376"/>
        <end position="398"/>
    </location>
</feature>
<dbReference type="CDD" id="cd06261">
    <property type="entry name" value="TM_PBP2"/>
    <property type="match status" value="2"/>
</dbReference>
<dbReference type="InterPro" id="IPR000515">
    <property type="entry name" value="MetI-like"/>
</dbReference>
<feature type="transmembrane region" description="Helical" evidence="5">
    <location>
        <begin position="124"/>
        <end position="151"/>
    </location>
</feature>
<dbReference type="PROSITE" id="PS50928">
    <property type="entry name" value="ABC_TM1"/>
    <property type="match status" value="2"/>
</dbReference>
<feature type="transmembrane region" description="Helical" evidence="5">
    <location>
        <begin position="456"/>
        <end position="478"/>
    </location>
</feature>
<dbReference type="Proteomes" id="UP000050544">
    <property type="component" value="Unassembled WGS sequence"/>
</dbReference>
<reference evidence="7 8" key="1">
    <citation type="submission" date="2015-07" db="EMBL/GenBank/DDBJ databases">
        <title>Whole genome sequence of Thermanaerothrix daxensis DSM 23592.</title>
        <authorList>
            <person name="Hemp J."/>
            <person name="Ward L.M."/>
            <person name="Pace L.A."/>
            <person name="Fischer W.W."/>
        </authorList>
    </citation>
    <scope>NUCLEOTIDE SEQUENCE [LARGE SCALE GENOMIC DNA]</scope>
    <source>
        <strain evidence="7 8">GNS-1</strain>
    </source>
</reference>
<feature type="domain" description="ABC transmembrane type-1" evidence="6">
    <location>
        <begin position="89"/>
        <end position="294"/>
    </location>
</feature>
<accession>A0A0N8GPX8</accession>
<dbReference type="GO" id="GO:0005886">
    <property type="term" value="C:plasma membrane"/>
    <property type="evidence" value="ECO:0007669"/>
    <property type="project" value="UniProtKB-SubCell"/>
</dbReference>
<sequence length="1175" mass="128773">MPSASVRSHLARTLLRRLGEAALTLLVIAYLTILGLLLAERGRSGLPAQPLQTAGEALVSLADYLLHHPGTYVWKHQEWTAAALVLTIFGRSAGLLLFSLGLAAILGFALGVAMAERRSLGRTLLLVLSILGISTPSFFLGMLLWVFNIALARRLGTPPLPPTGFGWDAHMLMPALVLAMRPLAQIAQVTCVALAEVEGQDFMRVAQAKGLPRRLIRARHALRNIWVTFFTTTATSLRYSLATLPVVEFFFLWPGVGLTLIEAIQAGVIPLVTDFILLLGLLFLGVNLIVEVLYPWLDPRLRQNDLHQEEERPTWAQRWARMVAAWRDLWQRVHTWRKPRERIGLAALPRRTVPVVMEAPSAATQGARRRWWVRRILGNPALVLGTGLVLGLVGLMVFGPRLTPANPYQIHGVMMIEGKIGAPPYRPSSVFPWGTDHIGRDIQALVLYGARTTLTLAFWGMLARILLGTLLGLLAGWWQGSWLDRLISRAVGVWAAFPLTLFAMIVIQALGIQQGAWVFIVAICLVGWGEIAQMVRGQVLSLKPQPFVEAARVIGASTRRILLYHILPQLFPALITMAVLEMGGVLMLLAELGFLNIFLGGGYQLAIAETGRMMPVIARFSDIPEWAALLANIRDWWRSYPWMAWYPGVAFFLTILAFNLWGEGLRRLLAEVHLNLMRLFNRYVLAGLLVIGVVLNWATAGTTPLSQYKRVAVQFDAQRALTHIRALTDPAMGGRETGTPGAEFAARYIADQMKAIGLLPAGDNNTYIQTLVNPRYHLTQPPRLELLDAQGHSLLSFVYRQDFAERLVPHACAGVAQGRVIGVTTGPLLEESPTDPYGLNRRNLREYILLMREEDFERLPPQIAAGILVISEDAHNLQRRFLYPQAMRGLCRQPIMWISPQAAEVLLATAGSTLADFYASAAELRAGEVALTPPGAVVQMQVLPTLDSGVDENYYNVIGYLPGSGSEVQVPGGLNLDHYVIMVSAYYDGLGVGPDGTLYPGANDNASGVAALLELARLLKESPYPPKRAVVFVAWAGGERGEGLSVVNVMNAKTGFSSLTVEAVLELSGVAAGTGKHMLLGEGSSYRLVRLFQRAASRLGVGLTTRGRGPHADLPVQAGFGGRSALTAYISWDGADQWAHTPQDDLNSIDPERLRKVGQTTALSLLMLSREMSGW</sequence>
<feature type="transmembrane region" description="Helical" evidence="5">
    <location>
        <begin position="516"/>
        <end position="535"/>
    </location>
</feature>